<feature type="region of interest" description="Disordered" evidence="1">
    <location>
        <begin position="353"/>
        <end position="380"/>
    </location>
</feature>
<protein>
    <submittedName>
        <fullName evidence="2">Uncharacterized protein</fullName>
    </submittedName>
</protein>
<feature type="compositionally biased region" description="Basic and acidic residues" evidence="1">
    <location>
        <begin position="353"/>
        <end position="363"/>
    </location>
</feature>
<proteinExistence type="predicted"/>
<feature type="region of interest" description="Disordered" evidence="1">
    <location>
        <begin position="1020"/>
        <end position="1157"/>
    </location>
</feature>
<evidence type="ECO:0000313" key="3">
    <source>
        <dbReference type="Proteomes" id="UP000316621"/>
    </source>
</evidence>
<feature type="region of interest" description="Disordered" evidence="1">
    <location>
        <begin position="1271"/>
        <end position="1291"/>
    </location>
</feature>
<feature type="compositionally biased region" description="Basic and acidic residues" evidence="1">
    <location>
        <begin position="371"/>
        <end position="380"/>
    </location>
</feature>
<dbReference type="OrthoDB" id="1350766at2759"/>
<feature type="region of interest" description="Disordered" evidence="1">
    <location>
        <begin position="1178"/>
        <end position="1206"/>
    </location>
</feature>
<feature type="compositionally biased region" description="Basic and acidic residues" evidence="1">
    <location>
        <begin position="1119"/>
        <end position="1142"/>
    </location>
</feature>
<feature type="compositionally biased region" description="Basic and acidic residues" evidence="1">
    <location>
        <begin position="1192"/>
        <end position="1202"/>
    </location>
</feature>
<feature type="compositionally biased region" description="Basic and acidic residues" evidence="1">
    <location>
        <begin position="583"/>
        <end position="592"/>
    </location>
</feature>
<name>A0A4Y7KIN6_PAPSO</name>
<feature type="region of interest" description="Disordered" evidence="1">
    <location>
        <begin position="709"/>
        <end position="730"/>
    </location>
</feature>
<feature type="region of interest" description="Disordered" evidence="1">
    <location>
        <begin position="582"/>
        <end position="617"/>
    </location>
</feature>
<keyword evidence="3" id="KW-1185">Reference proteome</keyword>
<accession>A0A4Y7KIN6</accession>
<dbReference type="OMA" id="MENRFEP"/>
<dbReference type="Gramene" id="RZC72726">
    <property type="protein sequence ID" value="RZC72726"/>
    <property type="gene ID" value="C5167_048206"/>
</dbReference>
<evidence type="ECO:0000313" key="2">
    <source>
        <dbReference type="EMBL" id="RZC72726.1"/>
    </source>
</evidence>
<feature type="region of interest" description="Disordered" evidence="1">
    <location>
        <begin position="542"/>
        <end position="569"/>
    </location>
</feature>
<feature type="compositionally biased region" description="Basic and acidic residues" evidence="1">
    <location>
        <begin position="116"/>
        <end position="126"/>
    </location>
</feature>
<dbReference type="STRING" id="3469.A0A4Y7KIN6"/>
<dbReference type="PANTHER" id="PTHR34536:SF6">
    <property type="entry name" value="DENTIN SIALOPHOSPHOPROTEIN-LIKE PROTEIN"/>
    <property type="match status" value="1"/>
</dbReference>
<sequence>MVVRKKSGIWEDNEGLDLMIRSCTCRGGSASSRALSRNRLAVASCKTCGGKPVDGKKSLSGSMLSSGGLELTTVFNPDLSWKTISKGSRSAARRPRKPFLRSVEGSAKLVPGSGKGIDKGDSKRQLDMPVSESEKLGVTILGRHFSNKIEHIPLKKRRFLFRSPSPPPRVPSPHQHDSVSFLKGRRAMAIDNAVANELGQGVSANGKISEDIHEDFSGISILAAAACIHSIESCPSDNDEGSAPGKLSVLGRSEGLIKSESGRTAEQPGMDDSRNASLAMEETTMLCDTPEEVTKNLTTVTKDVAGGKDTRCPTVECKDDETERKLESASRDDRLHWDLNVVMDVWEDPVDEPKDVNGLESKRMVPGFPESNRDSGLDVCKDAEQSPSLQGKEFSSEIDNATQDMVKESKLVCDEEKGHTGHGDCGADAVVEEVSVKSPQSQTCDVPLSGSMISKGASLNADNAYRKSDLLVERYPPKINSNLDNVNNEELRADLLIDGVGVSDASGVTHTPLDCEDTSNLDASVAEGVHVADACGSELGVNNGGHLSTEDFAARGDDDSEKSTHTPEVVETQIAIGSLSSDEVCRSYDHPENSSGKLALEDPYEDSDYGSDVSQDNADLVPVVEKKVEHQTGYDSQYEDGELRESTENNWEEDAGEEVAEHVDYGSYNREMYGFEAAEEAEVGNDFNGDLFKGNANCKSSIEGFSNCSVTETGSSSERTTRAVKQQSRGGYGRTVDIEKIKMDAKVDGVSNATASYMGIQENGSCVGGSLVASSRLSSWGKFQESCQSTAVGYRKGDGMGSKDSITGVVGAFAPGVELPIYNEGLTSCETFPRKDRAYTNRSNNFDDSNPRIGMDGSSKSTVRGGSSVHMLHGRGRGADTWVDSSRGSWVQNRHHSPSYYGPANFVYPGATNAAAAAAAKVESDGFIVAPDGTIIKPGAVGPSPSGRVQRQPVNSSLQVGHRTITRRVSPSDRDAFGIHMGPEPVGEIIPDRSNGLGRSRTVRYGSRVVQTGPRERYILPDEGIDSSMRRRSISPIQRRGIPHLSQPCTRSRSRSRTRSPNAWPSARGRCSRSPPNIRSYTRMDRIRSPHRRPGFGPDHMMEFLPISRRRGSPPRTSRWVEDRRDDMAHVREHGYKQRSSDSGRGSPRRVFRRNHRFDVTDSSERFRADEYYKRPIHPGRFQEMVGTGRRPRYDGSDDDKRKHGGRYGIVHRTRRYDTDEPIKRFQYGVEDDLPVRSSRNKDISGEFHSSRGGTIKEDYVHAIDNRLEEAPSGGVRDDKGHLRYGRDGKYDLNSKSFGVRECEDDTAPKRRRP</sequence>
<dbReference type="Proteomes" id="UP000316621">
    <property type="component" value="Chromosome 8"/>
</dbReference>
<evidence type="ECO:0000256" key="1">
    <source>
        <dbReference type="SAM" id="MobiDB-lite"/>
    </source>
</evidence>
<feature type="region of interest" description="Disordered" evidence="1">
    <location>
        <begin position="110"/>
        <end position="129"/>
    </location>
</feature>
<feature type="region of interest" description="Disordered" evidence="1">
    <location>
        <begin position="940"/>
        <end position="960"/>
    </location>
</feature>
<gene>
    <name evidence="2" type="ORF">C5167_048206</name>
</gene>
<feature type="compositionally biased region" description="Basic and acidic residues" evidence="1">
    <location>
        <begin position="548"/>
        <end position="565"/>
    </location>
</feature>
<feature type="compositionally biased region" description="Polar residues" evidence="1">
    <location>
        <begin position="947"/>
        <end position="959"/>
    </location>
</feature>
<feature type="compositionally biased region" description="Low complexity" evidence="1">
    <location>
        <begin position="709"/>
        <end position="718"/>
    </location>
</feature>
<feature type="region of interest" description="Disordered" evidence="1">
    <location>
        <begin position="973"/>
        <end position="995"/>
    </location>
</feature>
<feature type="region of interest" description="Disordered" evidence="1">
    <location>
        <begin position="840"/>
        <end position="880"/>
    </location>
</feature>
<dbReference type="PANTHER" id="PTHR34536">
    <property type="entry name" value="DENTIN SIALOPHOSPHOPROTEIN-LIKE PROTEIN"/>
    <property type="match status" value="1"/>
</dbReference>
<dbReference type="EMBL" id="CM010722">
    <property type="protein sequence ID" value="RZC72726.1"/>
    <property type="molecule type" value="Genomic_DNA"/>
</dbReference>
<feature type="compositionally biased region" description="Basic residues" evidence="1">
    <location>
        <begin position="1147"/>
        <end position="1156"/>
    </location>
</feature>
<organism evidence="2 3">
    <name type="scientific">Papaver somniferum</name>
    <name type="common">Opium poppy</name>
    <dbReference type="NCBI Taxonomy" id="3469"/>
    <lineage>
        <taxon>Eukaryota</taxon>
        <taxon>Viridiplantae</taxon>
        <taxon>Streptophyta</taxon>
        <taxon>Embryophyta</taxon>
        <taxon>Tracheophyta</taxon>
        <taxon>Spermatophyta</taxon>
        <taxon>Magnoliopsida</taxon>
        <taxon>Ranunculales</taxon>
        <taxon>Papaveraceae</taxon>
        <taxon>Papaveroideae</taxon>
        <taxon>Papaver</taxon>
    </lineage>
</organism>
<reference evidence="2 3" key="1">
    <citation type="journal article" date="2018" name="Science">
        <title>The opium poppy genome and morphinan production.</title>
        <authorList>
            <person name="Guo L."/>
            <person name="Winzer T."/>
            <person name="Yang X."/>
            <person name="Li Y."/>
            <person name="Ning Z."/>
            <person name="He Z."/>
            <person name="Teodor R."/>
            <person name="Lu Y."/>
            <person name="Bowser T.A."/>
            <person name="Graham I.A."/>
            <person name="Ye K."/>
        </authorList>
    </citation>
    <scope>NUCLEOTIDE SEQUENCE [LARGE SCALE GENOMIC DNA]</scope>
    <source>
        <strain evidence="3">cv. HN1</strain>
        <tissue evidence="2">Leaves</tissue>
    </source>
</reference>